<sequence>MLQVGFLFSLTVGLTILIYQCSIPAFEGLFPPNHDAIIRVLLFCLCEWHALAKLRLHSNDSLALLDEALKKLGTQIWRFQEGTCEIFKTYELPSEAAARQRRQQAQAESGCQVKPTPSTARLKKFNILTYKFHALGGYTRTIRMFGTTDSYTTQIGESAHRIIKKFYRHTNKKDVAMGLTKYERRVTRIQQQPDSLAGEATIPAAEISDDSSPELHHIMHPLPCNVFNLASFLRENRSDPAVKDFIPKMKDHLLSRLHGYEYDGDECSFTDDERNDLRIIGGLNRAIQSTVLRINYTTYDIRCRQDVLQPGPGCFVFTLLREDGPDAHPFWYAQVLRAFHIEVLHTGPDARCRSLQSMEVLWVRWLGVEPKYRWGFHKAWLLKVGFVLESDDNAFGFLDPSLVICGCHLIPCFLDGRTTVLLKQGHSVARDPTEEDDQHSFYVNMYVVCHFTNTLQAEDNLIDLQTGTYFVTSHG</sequence>
<feature type="signal peptide" evidence="1">
    <location>
        <begin position="1"/>
        <end position="15"/>
    </location>
</feature>
<name>A0A0C2YXU3_9AGAM</name>
<evidence type="ECO:0000256" key="1">
    <source>
        <dbReference type="SAM" id="SignalP"/>
    </source>
</evidence>
<reference evidence="2 3" key="1">
    <citation type="submission" date="2014-04" db="EMBL/GenBank/DDBJ databases">
        <authorList>
            <consortium name="DOE Joint Genome Institute"/>
            <person name="Kuo A."/>
            <person name="Kohler A."/>
            <person name="Nagy L.G."/>
            <person name="Floudas D."/>
            <person name="Copeland A."/>
            <person name="Barry K.W."/>
            <person name="Cichocki N."/>
            <person name="Veneault-Fourrey C."/>
            <person name="LaButti K."/>
            <person name="Lindquist E.A."/>
            <person name="Lipzen A."/>
            <person name="Lundell T."/>
            <person name="Morin E."/>
            <person name="Murat C."/>
            <person name="Sun H."/>
            <person name="Tunlid A."/>
            <person name="Henrissat B."/>
            <person name="Grigoriev I.V."/>
            <person name="Hibbett D.S."/>
            <person name="Martin F."/>
            <person name="Nordberg H.P."/>
            <person name="Cantor M.N."/>
            <person name="Hua S.X."/>
        </authorList>
    </citation>
    <scope>NUCLEOTIDE SEQUENCE [LARGE SCALE GENOMIC DNA]</scope>
    <source>
        <strain evidence="2 3">Foug A</strain>
    </source>
</reference>
<dbReference type="InParanoid" id="A0A0C2YXU3"/>
<reference evidence="3" key="2">
    <citation type="submission" date="2015-01" db="EMBL/GenBank/DDBJ databases">
        <title>Evolutionary Origins and Diversification of the Mycorrhizal Mutualists.</title>
        <authorList>
            <consortium name="DOE Joint Genome Institute"/>
            <consortium name="Mycorrhizal Genomics Consortium"/>
            <person name="Kohler A."/>
            <person name="Kuo A."/>
            <person name="Nagy L.G."/>
            <person name="Floudas D."/>
            <person name="Copeland A."/>
            <person name="Barry K.W."/>
            <person name="Cichocki N."/>
            <person name="Veneault-Fourrey C."/>
            <person name="LaButti K."/>
            <person name="Lindquist E.A."/>
            <person name="Lipzen A."/>
            <person name="Lundell T."/>
            <person name="Morin E."/>
            <person name="Murat C."/>
            <person name="Riley R."/>
            <person name="Ohm R."/>
            <person name="Sun H."/>
            <person name="Tunlid A."/>
            <person name="Henrissat B."/>
            <person name="Grigoriev I.V."/>
            <person name="Hibbett D.S."/>
            <person name="Martin F."/>
        </authorList>
    </citation>
    <scope>NUCLEOTIDE SEQUENCE [LARGE SCALE GENOMIC DNA]</scope>
    <source>
        <strain evidence="3">Foug A</strain>
    </source>
</reference>
<dbReference type="AlphaFoldDB" id="A0A0C2YXU3"/>
<feature type="chain" id="PRO_5013311661" description="Fungal-type protein kinase domain-containing protein" evidence="1">
    <location>
        <begin position="16"/>
        <end position="475"/>
    </location>
</feature>
<evidence type="ECO:0000313" key="2">
    <source>
        <dbReference type="EMBL" id="KIM54423.1"/>
    </source>
</evidence>
<accession>A0A0C2YXU3</accession>
<proteinExistence type="predicted"/>
<evidence type="ECO:0008006" key="4">
    <source>
        <dbReference type="Google" id="ProtNLM"/>
    </source>
</evidence>
<dbReference type="OrthoDB" id="3267098at2759"/>
<dbReference type="HOGENOM" id="CLU_002498_9_1_1"/>
<keyword evidence="3" id="KW-1185">Reference proteome</keyword>
<organism evidence="2 3">
    <name type="scientific">Scleroderma citrinum Foug A</name>
    <dbReference type="NCBI Taxonomy" id="1036808"/>
    <lineage>
        <taxon>Eukaryota</taxon>
        <taxon>Fungi</taxon>
        <taxon>Dikarya</taxon>
        <taxon>Basidiomycota</taxon>
        <taxon>Agaricomycotina</taxon>
        <taxon>Agaricomycetes</taxon>
        <taxon>Agaricomycetidae</taxon>
        <taxon>Boletales</taxon>
        <taxon>Sclerodermatineae</taxon>
        <taxon>Sclerodermataceae</taxon>
        <taxon>Scleroderma</taxon>
    </lineage>
</organism>
<keyword evidence="1" id="KW-0732">Signal</keyword>
<evidence type="ECO:0000313" key="3">
    <source>
        <dbReference type="Proteomes" id="UP000053989"/>
    </source>
</evidence>
<dbReference type="EMBL" id="KN822155">
    <property type="protein sequence ID" value="KIM54423.1"/>
    <property type="molecule type" value="Genomic_DNA"/>
</dbReference>
<dbReference type="STRING" id="1036808.A0A0C2YXU3"/>
<protein>
    <recommendedName>
        <fullName evidence="4">Fungal-type protein kinase domain-containing protein</fullName>
    </recommendedName>
</protein>
<gene>
    <name evidence="2" type="ORF">SCLCIDRAFT_136872</name>
</gene>
<dbReference type="Proteomes" id="UP000053989">
    <property type="component" value="Unassembled WGS sequence"/>
</dbReference>